<reference evidence="1 2" key="1">
    <citation type="submission" date="2021-03" db="EMBL/GenBank/DDBJ databases">
        <title>Genomic Encyclopedia of Type Strains, Phase IV (KMG-IV): sequencing the most valuable type-strain genomes for metagenomic binning, comparative biology and taxonomic classification.</title>
        <authorList>
            <person name="Goeker M."/>
        </authorList>
    </citation>
    <scope>NUCLEOTIDE SEQUENCE [LARGE SCALE GENOMIC DNA]</scope>
    <source>
        <strain evidence="1 2">DSM 26806</strain>
    </source>
</reference>
<comment type="caution">
    <text evidence="1">The sequence shown here is derived from an EMBL/GenBank/DDBJ whole genome shotgun (WGS) entry which is preliminary data.</text>
</comment>
<dbReference type="RefSeq" id="WP_425355025.1">
    <property type="nucleotide sequence ID" value="NZ_JAGGLD010000010.1"/>
</dbReference>
<evidence type="ECO:0000313" key="1">
    <source>
        <dbReference type="EMBL" id="MBP2002668.1"/>
    </source>
</evidence>
<organism evidence="1 2">
    <name type="scientific">Paenibacillus shirakamiensis</name>
    <dbReference type="NCBI Taxonomy" id="1265935"/>
    <lineage>
        <taxon>Bacteria</taxon>
        <taxon>Bacillati</taxon>
        <taxon>Bacillota</taxon>
        <taxon>Bacilli</taxon>
        <taxon>Bacillales</taxon>
        <taxon>Paenibacillaceae</taxon>
        <taxon>Paenibacillus</taxon>
    </lineage>
</organism>
<gene>
    <name evidence="1" type="ORF">J2Z69_003775</name>
</gene>
<keyword evidence="1" id="KW-0946">Virion</keyword>
<protein>
    <submittedName>
        <fullName evidence="1">Spore coat protein CotF</fullName>
    </submittedName>
</protein>
<keyword evidence="2" id="KW-1185">Reference proteome</keyword>
<sequence>MHELVASKANQLTGLKMSINHVTDPNLRNLYQEAITALTQNIQELLQYYPHAPTMN</sequence>
<proteinExistence type="predicted"/>
<dbReference type="EMBL" id="JAGGLD010000010">
    <property type="protein sequence ID" value="MBP2002668.1"/>
    <property type="molecule type" value="Genomic_DNA"/>
</dbReference>
<dbReference type="Proteomes" id="UP001519288">
    <property type="component" value="Unassembled WGS sequence"/>
</dbReference>
<evidence type="ECO:0000313" key="2">
    <source>
        <dbReference type="Proteomes" id="UP001519288"/>
    </source>
</evidence>
<accession>A0ABS4JLU2</accession>
<keyword evidence="1" id="KW-0167">Capsid protein</keyword>
<name>A0ABS4JLU2_9BACL</name>